<proteinExistence type="predicted"/>
<name>A0A524RNU2_9CHRO</name>
<dbReference type="PANTHER" id="PTHR34290">
    <property type="entry name" value="SI:CH73-390P7.2"/>
    <property type="match status" value="1"/>
</dbReference>
<dbReference type="PANTHER" id="PTHR34290:SF2">
    <property type="entry name" value="OS04G0668800 PROTEIN"/>
    <property type="match status" value="1"/>
</dbReference>
<gene>
    <name evidence="1" type="ORF">ERJ67_06850</name>
</gene>
<dbReference type="Pfam" id="PF04134">
    <property type="entry name" value="DCC1-like"/>
    <property type="match status" value="1"/>
</dbReference>
<organism evidence="1 2">
    <name type="scientific">Aphanocapsa feldmannii 277cV</name>
    <dbReference type="NCBI Taxonomy" id="2507553"/>
    <lineage>
        <taxon>Bacteria</taxon>
        <taxon>Bacillati</taxon>
        <taxon>Cyanobacteriota</taxon>
        <taxon>Cyanophyceae</taxon>
        <taxon>Oscillatoriophycideae</taxon>
        <taxon>Chroococcales</taxon>
        <taxon>Microcystaceae</taxon>
        <taxon>Aphanocapsa</taxon>
    </lineage>
</organism>
<dbReference type="InterPro" id="IPR044691">
    <property type="entry name" value="DCC1_Trx"/>
</dbReference>
<reference evidence="1 2" key="1">
    <citation type="journal article" date="2019" name="mSystems">
        <title>Life at home and on the roam: Genomic adaptions reflect the dual lifestyle of an intracellular, facultative symbiont.</title>
        <authorList>
            <person name="Burgsdorf I."/>
        </authorList>
    </citation>
    <scope>NUCLEOTIDE SEQUENCE [LARGE SCALE GENOMIC DNA]</scope>
    <source>
        <strain evidence="1">277cV</strain>
    </source>
</reference>
<evidence type="ECO:0000313" key="1">
    <source>
        <dbReference type="EMBL" id="TGG91954.1"/>
    </source>
</evidence>
<evidence type="ECO:0000313" key="2">
    <source>
        <dbReference type="Proteomes" id="UP000317990"/>
    </source>
</evidence>
<dbReference type="GO" id="GO:0015035">
    <property type="term" value="F:protein-disulfide reductase activity"/>
    <property type="evidence" value="ECO:0007669"/>
    <property type="project" value="InterPro"/>
</dbReference>
<dbReference type="EMBL" id="SRMO01000070">
    <property type="protein sequence ID" value="TGG91954.1"/>
    <property type="molecule type" value="Genomic_DNA"/>
</dbReference>
<accession>A0A524RNU2</accession>
<protein>
    <submittedName>
        <fullName evidence="1">DUF393 domain-containing protein</fullName>
    </submittedName>
</protein>
<dbReference type="InterPro" id="IPR007263">
    <property type="entry name" value="DCC1-like"/>
</dbReference>
<comment type="caution">
    <text evidence="1">The sequence shown here is derived from an EMBL/GenBank/DDBJ whole genome shotgun (WGS) entry which is preliminary data.</text>
</comment>
<sequence length="143" mass="15851">MDAPGEGWRLQLLFDAGCPLCQREVNLMRQRDGGRCLIDFVDIDAPDYEPANHGGISYAQAMGRLYVRRPDGSLVSGLAALRELYCLLGIGWLYAPTGWPGLRSFADAAYAMWARYRLPLTRRPNLARLCAARGCVLNAEAMT</sequence>
<dbReference type="Proteomes" id="UP000317990">
    <property type="component" value="Unassembled WGS sequence"/>
</dbReference>
<dbReference type="AlphaFoldDB" id="A0A524RNU2"/>